<name>A0A163HSI3_9BACL</name>
<comment type="caution">
    <text evidence="4">The sequence shown here is derived from an EMBL/GenBank/DDBJ whole genome shotgun (WGS) entry which is preliminary data.</text>
</comment>
<protein>
    <submittedName>
        <fullName evidence="4">16S rRNA methyltransferase</fullName>
    </submittedName>
</protein>
<dbReference type="PANTHER" id="PTHR47816:SF4">
    <property type="entry name" value="RIBOSOMAL RNA SMALL SUBUNIT METHYLTRANSFERASE C"/>
    <property type="match status" value="1"/>
</dbReference>
<reference evidence="4" key="1">
    <citation type="journal article" date="2016" name="Genome Announc.">
        <title>Draft genomes of two strains of Paenibacillus glucanolyticus with capability to degrade lignocellulose.</title>
        <authorList>
            <person name="Mathews S.L."/>
            <person name="Pawlak J."/>
            <person name="Grunden A.M."/>
        </authorList>
    </citation>
    <scope>NUCLEOTIDE SEQUENCE [LARGE SCALE GENOMIC DNA]</scope>
    <source>
        <strain evidence="4">SLM1</strain>
    </source>
</reference>
<dbReference type="Gene3D" id="3.40.50.150">
    <property type="entry name" value="Vaccinia Virus protein VP39"/>
    <property type="match status" value="1"/>
</dbReference>
<feature type="domain" description="Methyltransferase small" evidence="3">
    <location>
        <begin position="30"/>
        <end position="196"/>
    </location>
</feature>
<dbReference type="STRING" id="59843.A3958_06675"/>
<evidence type="ECO:0000259" key="3">
    <source>
        <dbReference type="Pfam" id="PF05175"/>
    </source>
</evidence>
<dbReference type="GO" id="GO:0032259">
    <property type="term" value="P:methylation"/>
    <property type="evidence" value="ECO:0007669"/>
    <property type="project" value="UniProtKB-KW"/>
</dbReference>
<dbReference type="InterPro" id="IPR029063">
    <property type="entry name" value="SAM-dependent_MTases_sf"/>
</dbReference>
<dbReference type="AlphaFoldDB" id="A0A163HSI3"/>
<keyword evidence="5" id="KW-1185">Reference proteome</keyword>
<proteinExistence type="predicted"/>
<evidence type="ECO:0000256" key="1">
    <source>
        <dbReference type="ARBA" id="ARBA00022603"/>
    </source>
</evidence>
<evidence type="ECO:0000256" key="2">
    <source>
        <dbReference type="ARBA" id="ARBA00022679"/>
    </source>
</evidence>
<dbReference type="EMBL" id="LWMH01000001">
    <property type="protein sequence ID" value="KZS45630.1"/>
    <property type="molecule type" value="Genomic_DNA"/>
</dbReference>
<dbReference type="PANTHER" id="PTHR47816">
    <property type="entry name" value="RIBOSOMAL RNA SMALL SUBUNIT METHYLTRANSFERASE C"/>
    <property type="match status" value="1"/>
</dbReference>
<dbReference type="SUPFAM" id="SSF53335">
    <property type="entry name" value="S-adenosyl-L-methionine-dependent methyltransferases"/>
    <property type="match status" value="1"/>
</dbReference>
<dbReference type="GeneID" id="97553051"/>
<keyword evidence="1 4" id="KW-0489">Methyltransferase</keyword>
<dbReference type="CDD" id="cd02440">
    <property type="entry name" value="AdoMet_MTases"/>
    <property type="match status" value="1"/>
</dbReference>
<evidence type="ECO:0000313" key="4">
    <source>
        <dbReference type="EMBL" id="KZS45630.1"/>
    </source>
</evidence>
<dbReference type="OrthoDB" id="9764961at2"/>
<dbReference type="Proteomes" id="UP000076796">
    <property type="component" value="Unassembled WGS sequence"/>
</dbReference>
<evidence type="ECO:0000313" key="5">
    <source>
        <dbReference type="Proteomes" id="UP000076796"/>
    </source>
</evidence>
<keyword evidence="2 4" id="KW-0808">Transferase</keyword>
<dbReference type="Pfam" id="PF05175">
    <property type="entry name" value="MTS"/>
    <property type="match status" value="1"/>
</dbReference>
<dbReference type="PRINTS" id="PR00507">
    <property type="entry name" value="N12N6MTFRASE"/>
</dbReference>
<organism evidence="4 5">
    <name type="scientific">Paenibacillus glucanolyticus</name>
    <dbReference type="NCBI Taxonomy" id="59843"/>
    <lineage>
        <taxon>Bacteria</taxon>
        <taxon>Bacillati</taxon>
        <taxon>Bacillota</taxon>
        <taxon>Bacilli</taxon>
        <taxon>Bacillales</taxon>
        <taxon>Paenibacillaceae</taxon>
        <taxon>Paenibacillus</taxon>
    </lineage>
</organism>
<dbReference type="GO" id="GO:0008757">
    <property type="term" value="F:S-adenosylmethionine-dependent methyltransferase activity"/>
    <property type="evidence" value="ECO:0007669"/>
    <property type="project" value="InterPro"/>
</dbReference>
<accession>A0A163HSI3</accession>
<gene>
    <name evidence="4" type="ORF">AWU65_06750</name>
</gene>
<dbReference type="InterPro" id="IPR046977">
    <property type="entry name" value="RsmC/RlmG"/>
</dbReference>
<sequence length="201" mass="22195">MPNQHYYSNQPDIAHDRKELKTELRGQTFNFISDAGVFSKSGVDYGSKVLIDAMEFQQNASVLDVGCGYGPIGLTAAKMVVDGHVTMIDINSRAVELAKENAKRNGISNVTILESDLFAVVKDQQFDVILTNPPIRAGKETVHAIFEESLSHLREGGQLWVVIQKKQGAPSAKAKLESLFHQVEEVTKDKGYRIFKATKSS</sequence>
<dbReference type="RefSeq" id="WP_063477863.1">
    <property type="nucleotide sequence ID" value="NZ_CP147845.1"/>
</dbReference>
<dbReference type="InterPro" id="IPR007848">
    <property type="entry name" value="Small_mtfrase_dom"/>
</dbReference>